<feature type="compositionally biased region" description="Basic residues" evidence="2">
    <location>
        <begin position="463"/>
        <end position="474"/>
    </location>
</feature>
<keyword evidence="1" id="KW-0862">Zinc</keyword>
<feature type="region of interest" description="Disordered" evidence="2">
    <location>
        <begin position="248"/>
        <end position="484"/>
    </location>
</feature>
<keyword evidence="5" id="KW-1185">Reference proteome</keyword>
<feature type="compositionally biased region" description="Basic and acidic residues" evidence="2">
    <location>
        <begin position="366"/>
        <end position="388"/>
    </location>
</feature>
<dbReference type="EMBL" id="KE747844">
    <property type="protein sequence ID" value="RMZ74532.1"/>
    <property type="molecule type" value="Genomic_DNA"/>
</dbReference>
<keyword evidence="1" id="KW-0479">Metal-binding</keyword>
<gene>
    <name evidence="4" type="ORF">GMOD_00003583</name>
</gene>
<accession>A0A3M7MJB7</accession>
<dbReference type="InterPro" id="IPR000571">
    <property type="entry name" value="Znf_CCCH"/>
</dbReference>
<dbReference type="GO" id="GO:0008270">
    <property type="term" value="F:zinc ion binding"/>
    <property type="evidence" value="ECO:0007669"/>
    <property type="project" value="UniProtKB-KW"/>
</dbReference>
<feature type="compositionally biased region" description="Low complexity" evidence="2">
    <location>
        <begin position="410"/>
        <end position="435"/>
    </location>
</feature>
<protein>
    <submittedName>
        <fullName evidence="4">Zinc finger CCCH-type</fullName>
    </submittedName>
</protein>
<feature type="compositionally biased region" description="Low complexity" evidence="2">
    <location>
        <begin position="341"/>
        <end position="353"/>
    </location>
</feature>
<evidence type="ECO:0000313" key="5">
    <source>
        <dbReference type="Proteomes" id="UP000265663"/>
    </source>
</evidence>
<reference evidence="4 5" key="1">
    <citation type="journal article" date="2014" name="PLoS ONE">
        <title>De novo Genome Assembly of the Fungal Plant Pathogen Pyrenophora semeniperda.</title>
        <authorList>
            <person name="Soliai M.M."/>
            <person name="Meyer S.E."/>
            <person name="Udall J.A."/>
            <person name="Elzinga D.E."/>
            <person name="Hermansen R.A."/>
            <person name="Bodily P.M."/>
            <person name="Hart A.A."/>
            <person name="Coleman C.E."/>
        </authorList>
    </citation>
    <scope>NUCLEOTIDE SEQUENCE [LARGE SCALE GENOMIC DNA]</scope>
    <source>
        <strain evidence="4 5">CCB06</strain>
        <tissue evidence="4">Mycelium</tissue>
    </source>
</reference>
<feature type="compositionally biased region" description="Basic and acidic residues" evidence="2">
    <location>
        <begin position="253"/>
        <end position="264"/>
    </location>
</feature>
<keyword evidence="1" id="KW-0863">Zinc-finger</keyword>
<dbReference type="Proteomes" id="UP000265663">
    <property type="component" value="Unassembled WGS sequence"/>
</dbReference>
<proteinExistence type="predicted"/>
<dbReference type="OrthoDB" id="5355510at2759"/>
<evidence type="ECO:0000256" key="1">
    <source>
        <dbReference type="PROSITE-ProRule" id="PRU00723"/>
    </source>
</evidence>
<feature type="compositionally biased region" description="Basic and acidic residues" evidence="2">
    <location>
        <begin position="475"/>
        <end position="484"/>
    </location>
</feature>
<evidence type="ECO:0000313" key="4">
    <source>
        <dbReference type="EMBL" id="RMZ74532.1"/>
    </source>
</evidence>
<feature type="compositionally biased region" description="Basic and acidic residues" evidence="2">
    <location>
        <begin position="273"/>
        <end position="287"/>
    </location>
</feature>
<dbReference type="AlphaFoldDB" id="A0A3M7MJB7"/>
<sequence length="484" mass="53539">MATQTSGTCALPEGLRYYLLRQNDVRGSVIIPLVPVDQLPFSLQGVPRELTHRQMSDQGWKFFSETNEAPTLLSAEAPRTTTSPRYLAPDYHVRAVPQPVVVGKTRIDPLLHPNKGREIVPESLHDSGMAVSNHPSFLVDKLASIYPKDAQRLGYHVSNPSGTESDPFKKEFTKPWPSGIEPDSSKKEYCTHWIRTGECSFTAVGCKFKHDMPAIEKLHGLGFRSIPQWWKEKSAIGARSPTWMQRRLAGSNDTDRVSETRDFPDPATFRTTKPKERISTLRSEDAKQQQQQSPSILKRIDSGLSPPLPPAPMSAPVRRDSQMSDLLIDLGNTPAPPPSPQLSLTSTTSNSSSEADFLLDGSTLPHELDTKHALRIDRRSTEQDEQKQKVKQCPPMPISHRRCTSLSMYDPTPTTTDLTTKPSTLAQQHPNTPRAPTTPAPSKPSGLAASKYCVAPEQTLRPKANRGKHSKLKGGKCDKPTVAT</sequence>
<evidence type="ECO:0000259" key="3">
    <source>
        <dbReference type="PROSITE" id="PS50103"/>
    </source>
</evidence>
<organism evidence="4 5">
    <name type="scientific">Pyrenophora seminiperda CCB06</name>
    <dbReference type="NCBI Taxonomy" id="1302712"/>
    <lineage>
        <taxon>Eukaryota</taxon>
        <taxon>Fungi</taxon>
        <taxon>Dikarya</taxon>
        <taxon>Ascomycota</taxon>
        <taxon>Pezizomycotina</taxon>
        <taxon>Dothideomycetes</taxon>
        <taxon>Pleosporomycetidae</taxon>
        <taxon>Pleosporales</taxon>
        <taxon>Pleosporineae</taxon>
        <taxon>Pleosporaceae</taxon>
        <taxon>Pyrenophora</taxon>
    </lineage>
</organism>
<evidence type="ECO:0000256" key="2">
    <source>
        <dbReference type="SAM" id="MobiDB-lite"/>
    </source>
</evidence>
<feature type="domain" description="C3H1-type" evidence="3">
    <location>
        <begin position="184"/>
        <end position="213"/>
    </location>
</feature>
<feature type="zinc finger region" description="C3H1-type" evidence="1">
    <location>
        <begin position="184"/>
        <end position="213"/>
    </location>
</feature>
<name>A0A3M7MJB7_9PLEO</name>
<dbReference type="PROSITE" id="PS50103">
    <property type="entry name" value="ZF_C3H1"/>
    <property type="match status" value="1"/>
</dbReference>
<feature type="region of interest" description="Disordered" evidence="2">
    <location>
        <begin position="157"/>
        <end position="177"/>
    </location>
</feature>